<evidence type="ECO:0000313" key="2">
    <source>
        <dbReference type="Proteomes" id="UP001186974"/>
    </source>
</evidence>
<reference evidence="1" key="1">
    <citation type="submission" date="2024-09" db="EMBL/GenBank/DDBJ databases">
        <title>Black Yeasts Isolated from many extreme environments.</title>
        <authorList>
            <person name="Coleine C."/>
            <person name="Stajich J.E."/>
            <person name="Selbmann L."/>
        </authorList>
    </citation>
    <scope>NUCLEOTIDE SEQUENCE</scope>
    <source>
        <strain evidence="1">CCFEE 5737</strain>
    </source>
</reference>
<keyword evidence="2" id="KW-1185">Reference proteome</keyword>
<protein>
    <submittedName>
        <fullName evidence="1">Uncharacterized protein</fullName>
    </submittedName>
</protein>
<accession>A0ACC3D2Q0</accession>
<comment type="caution">
    <text evidence="1">The sequence shown here is derived from an EMBL/GenBank/DDBJ whole genome shotgun (WGS) entry which is preliminary data.</text>
</comment>
<sequence>MIIIPLPYRIIFIVLDILLPAFGIYSNILSPSSALAMFTPFPTLPPAPETQVLLDSSAGFFAMLLTLNVAFLAYRPNDILVWKTLQAGTLMTDVFMLLGFAKEMQATGRFNTGMWTGQDWGNVSGYAAIAAVRVAFLMEVGKGRGQRKGKGKET</sequence>
<evidence type="ECO:0000313" key="1">
    <source>
        <dbReference type="EMBL" id="KAK3060956.1"/>
    </source>
</evidence>
<organism evidence="1 2">
    <name type="scientific">Coniosporium uncinatum</name>
    <dbReference type="NCBI Taxonomy" id="93489"/>
    <lineage>
        <taxon>Eukaryota</taxon>
        <taxon>Fungi</taxon>
        <taxon>Dikarya</taxon>
        <taxon>Ascomycota</taxon>
        <taxon>Pezizomycotina</taxon>
        <taxon>Dothideomycetes</taxon>
        <taxon>Dothideomycetes incertae sedis</taxon>
        <taxon>Coniosporium</taxon>
    </lineage>
</organism>
<proteinExistence type="predicted"/>
<dbReference type="Proteomes" id="UP001186974">
    <property type="component" value="Unassembled WGS sequence"/>
</dbReference>
<dbReference type="EMBL" id="JAWDJW010008171">
    <property type="protein sequence ID" value="KAK3060956.1"/>
    <property type="molecule type" value="Genomic_DNA"/>
</dbReference>
<name>A0ACC3D2Q0_9PEZI</name>
<gene>
    <name evidence="1" type="ORF">LTS18_007334</name>
</gene>